<keyword evidence="2" id="KW-1133">Transmembrane helix</keyword>
<organism evidence="4 5">
    <name type="scientific">Cylindrodendrum hubeiense</name>
    <dbReference type="NCBI Taxonomy" id="595255"/>
    <lineage>
        <taxon>Eukaryota</taxon>
        <taxon>Fungi</taxon>
        <taxon>Dikarya</taxon>
        <taxon>Ascomycota</taxon>
        <taxon>Pezizomycotina</taxon>
        <taxon>Sordariomycetes</taxon>
        <taxon>Hypocreomycetidae</taxon>
        <taxon>Hypocreales</taxon>
        <taxon>Nectriaceae</taxon>
        <taxon>Cylindrodendrum</taxon>
    </lineage>
</organism>
<evidence type="ECO:0000313" key="5">
    <source>
        <dbReference type="Proteomes" id="UP000722485"/>
    </source>
</evidence>
<dbReference type="PROSITE" id="PS51257">
    <property type="entry name" value="PROKAR_LIPOPROTEIN"/>
    <property type="match status" value="1"/>
</dbReference>
<reference evidence="4" key="1">
    <citation type="submission" date="2020-03" db="EMBL/GenBank/DDBJ databases">
        <title>Draft Genome Sequence of Cylindrodendrum hubeiense.</title>
        <authorList>
            <person name="Buettner E."/>
            <person name="Kellner H."/>
        </authorList>
    </citation>
    <scope>NUCLEOTIDE SEQUENCE</scope>
    <source>
        <strain evidence="4">IHI 201604</strain>
    </source>
</reference>
<dbReference type="AlphaFoldDB" id="A0A9P5L3I2"/>
<keyword evidence="2" id="KW-0812">Transmembrane</keyword>
<evidence type="ECO:0000256" key="2">
    <source>
        <dbReference type="SAM" id="Phobius"/>
    </source>
</evidence>
<keyword evidence="2" id="KW-0472">Membrane</keyword>
<comment type="caution">
    <text evidence="4">The sequence shown here is derived from an EMBL/GenBank/DDBJ whole genome shotgun (WGS) entry which is preliminary data.</text>
</comment>
<evidence type="ECO:0000256" key="3">
    <source>
        <dbReference type="SAM" id="SignalP"/>
    </source>
</evidence>
<name>A0A9P5L3I2_9HYPO</name>
<feature type="region of interest" description="Disordered" evidence="1">
    <location>
        <begin position="425"/>
        <end position="475"/>
    </location>
</feature>
<keyword evidence="3" id="KW-0732">Signal</keyword>
<dbReference type="Proteomes" id="UP000722485">
    <property type="component" value="Unassembled WGS sequence"/>
</dbReference>
<dbReference type="EMBL" id="JAANBB010000491">
    <property type="protein sequence ID" value="KAF7541535.1"/>
    <property type="molecule type" value="Genomic_DNA"/>
</dbReference>
<gene>
    <name evidence="4" type="ORF">G7Z17_g11945</name>
</gene>
<keyword evidence="5" id="KW-1185">Reference proteome</keyword>
<sequence length="580" mass="62293">MPKIDSISTTRLALLLAGLVSFVIAACSNDVSTTVTDTTQISSLAECATYSGDIVIANATGTIDLTGMETIVGVITYGNDLPVDNVKIRSSTLKNITDGLSVYGAASDVSQSLGDLNISLPALESTYSLGVYWGWGRVSVNTDPKLNVTGFLAISGDDIEVTNLYLNVSTAANIDVGGISSSSSYEVLVSSSVVRVERDLSMAITEGVDKLLLEELEFVNYAAHISANKDLNYVSTSLVDAGLLRIQRNGKYISVSLPKLERLGGRSDPTDQTSTGDAGGIFREVLNISMPLLREAHGDDWFKGKLNFTSNFFSELYLPRLENANCTLGIDDNVALNDIWIPRLNYVKDLEVHSNPRLLNFTANLLKTADKVNMTGPFTNVEFFSLEVVTGDFYLVGDETMDCSWFDEHFLNNIVKGTYKCVGNHTKPSVERKPSTPTDEAQLEAWESGNGGDSEESDDEPKKESTGGGKSSGGLSTGAKAGIGAGVAVAVLVALGLGAWLFIHKRRKQRDTTTKATHDANNRFDKAELHGESGTPRAVPIQDDGKDMLVKDTAHVKELADTARLELPAESRAKPAELAA</sequence>
<feature type="signal peptide" evidence="3">
    <location>
        <begin position="1"/>
        <end position="25"/>
    </location>
</feature>
<feature type="transmembrane region" description="Helical" evidence="2">
    <location>
        <begin position="481"/>
        <end position="503"/>
    </location>
</feature>
<feature type="chain" id="PRO_5040222674" description="Sporulation-specific protein Sps2p" evidence="3">
    <location>
        <begin position="26"/>
        <end position="580"/>
    </location>
</feature>
<proteinExistence type="predicted"/>
<evidence type="ECO:0008006" key="6">
    <source>
        <dbReference type="Google" id="ProtNLM"/>
    </source>
</evidence>
<feature type="compositionally biased region" description="Gly residues" evidence="1">
    <location>
        <begin position="466"/>
        <end position="475"/>
    </location>
</feature>
<evidence type="ECO:0000313" key="4">
    <source>
        <dbReference type="EMBL" id="KAF7541535.1"/>
    </source>
</evidence>
<protein>
    <recommendedName>
        <fullName evidence="6">Sporulation-specific protein Sps2p</fullName>
    </recommendedName>
</protein>
<evidence type="ECO:0000256" key="1">
    <source>
        <dbReference type="SAM" id="MobiDB-lite"/>
    </source>
</evidence>
<accession>A0A9P5L3I2</accession>
<dbReference type="OrthoDB" id="536881at2759"/>